<reference evidence="1 2" key="1">
    <citation type="submission" date="2024-01" db="EMBL/GenBank/DDBJ databases">
        <title>A draft genome for a cacao thread blight-causing isolate of Paramarasmius palmivorus.</title>
        <authorList>
            <person name="Baruah I.K."/>
            <person name="Bukari Y."/>
            <person name="Amoako-Attah I."/>
            <person name="Meinhardt L.W."/>
            <person name="Bailey B.A."/>
            <person name="Cohen S.P."/>
        </authorList>
    </citation>
    <scope>NUCLEOTIDE SEQUENCE [LARGE SCALE GENOMIC DNA]</scope>
    <source>
        <strain evidence="1 2">GH-12</strain>
    </source>
</reference>
<gene>
    <name evidence="1" type="ORF">VNI00_010292</name>
</gene>
<sequence>MSSPPTSSDNILMKRPSELNIIKFYDKFQTISNVLGSEEAAYALVVRAQKDYDNDCVKQILHNVPDKGRCPICRSNVVAVHYEWLVDRTEHLADANPPIDNSDDEVEVIVLSAEENQKRVSSLRAAFDKRLEVLQNQGNGIDNPIVID</sequence>
<organism evidence="1 2">
    <name type="scientific">Paramarasmius palmivorus</name>
    <dbReference type="NCBI Taxonomy" id="297713"/>
    <lineage>
        <taxon>Eukaryota</taxon>
        <taxon>Fungi</taxon>
        <taxon>Dikarya</taxon>
        <taxon>Basidiomycota</taxon>
        <taxon>Agaricomycotina</taxon>
        <taxon>Agaricomycetes</taxon>
        <taxon>Agaricomycetidae</taxon>
        <taxon>Agaricales</taxon>
        <taxon>Marasmiineae</taxon>
        <taxon>Marasmiaceae</taxon>
        <taxon>Paramarasmius</taxon>
    </lineage>
</organism>
<comment type="caution">
    <text evidence="1">The sequence shown here is derived from an EMBL/GenBank/DDBJ whole genome shotgun (WGS) entry which is preliminary data.</text>
</comment>
<evidence type="ECO:0000313" key="1">
    <source>
        <dbReference type="EMBL" id="KAK7039108.1"/>
    </source>
</evidence>
<dbReference type="AlphaFoldDB" id="A0AAW0CIU0"/>
<protein>
    <submittedName>
        <fullName evidence="1">Uncharacterized protein</fullName>
    </submittedName>
</protein>
<evidence type="ECO:0000313" key="2">
    <source>
        <dbReference type="Proteomes" id="UP001383192"/>
    </source>
</evidence>
<proteinExistence type="predicted"/>
<keyword evidence="2" id="KW-1185">Reference proteome</keyword>
<name>A0AAW0CIU0_9AGAR</name>
<accession>A0AAW0CIU0</accession>
<dbReference type="EMBL" id="JAYKXP010000040">
    <property type="protein sequence ID" value="KAK7039108.1"/>
    <property type="molecule type" value="Genomic_DNA"/>
</dbReference>
<dbReference type="Proteomes" id="UP001383192">
    <property type="component" value="Unassembled WGS sequence"/>
</dbReference>